<accession>A0A0F9Y7Q0</accession>
<organism evidence="1">
    <name type="scientific">marine sediment metagenome</name>
    <dbReference type="NCBI Taxonomy" id="412755"/>
    <lineage>
        <taxon>unclassified sequences</taxon>
        <taxon>metagenomes</taxon>
        <taxon>ecological metagenomes</taxon>
    </lineage>
</organism>
<dbReference type="EMBL" id="LAZR01000039">
    <property type="protein sequence ID" value="KKO00664.1"/>
    <property type="molecule type" value="Genomic_DNA"/>
</dbReference>
<name>A0A0F9Y7Q0_9ZZZZ</name>
<protein>
    <submittedName>
        <fullName evidence="1">Uncharacterized protein</fullName>
    </submittedName>
</protein>
<gene>
    <name evidence="1" type="ORF">LCGC14_0124380</name>
</gene>
<proteinExistence type="predicted"/>
<evidence type="ECO:0000313" key="1">
    <source>
        <dbReference type="EMBL" id="KKO00664.1"/>
    </source>
</evidence>
<comment type="caution">
    <text evidence="1">The sequence shown here is derived from an EMBL/GenBank/DDBJ whole genome shotgun (WGS) entry which is preliminary data.</text>
</comment>
<sequence>MTDKTDKNKAPGKTVTLDHEQRLTEVSSKDPEAYQDESLAALTVYSLYWLHAWELRRTIEAVAVLNWRLFPAKFGMVGFEHFPDAFRTNRSLLQGQPKYRNWLTGSAKKGYNLNARGMQLAEGLISRLGPPSLCDGSQVQVRRPATRKPLLGRARTVEPRRVVAKIRQGMLFKKWQSQALGERDIIHVHSLLDIFDHTPADVIDRKLTDIIKHAKDAGDEEVGRFLEEIQGEFPEIFEK</sequence>
<dbReference type="AlphaFoldDB" id="A0A0F9Y7Q0"/>
<reference evidence="1" key="1">
    <citation type="journal article" date="2015" name="Nature">
        <title>Complex archaea that bridge the gap between prokaryotes and eukaryotes.</title>
        <authorList>
            <person name="Spang A."/>
            <person name="Saw J.H."/>
            <person name="Jorgensen S.L."/>
            <person name="Zaremba-Niedzwiedzka K."/>
            <person name="Martijn J."/>
            <person name="Lind A.E."/>
            <person name="van Eijk R."/>
            <person name="Schleper C."/>
            <person name="Guy L."/>
            <person name="Ettema T.J."/>
        </authorList>
    </citation>
    <scope>NUCLEOTIDE SEQUENCE</scope>
</reference>